<evidence type="ECO:0000313" key="2">
    <source>
        <dbReference type="EMBL" id="AUV58194.1"/>
    </source>
</evidence>
<organism evidence="2">
    <name type="scientific">Bandra megavirus</name>
    <dbReference type="NCBI Taxonomy" id="2071566"/>
    <lineage>
        <taxon>Viruses</taxon>
        <taxon>Varidnaviria</taxon>
        <taxon>Bamfordvirae</taxon>
        <taxon>Nucleocytoviricota</taxon>
        <taxon>Megaviricetes</taxon>
        <taxon>Imitervirales</taxon>
        <taxon>Mimiviridae</taxon>
        <taxon>Megamimivirinae</taxon>
        <taxon>Megavirus</taxon>
    </lineage>
</organism>
<dbReference type="EMBL" id="MG779312">
    <property type="protein sequence ID" value="AUV58194.1"/>
    <property type="molecule type" value="Genomic_DNA"/>
</dbReference>
<name>A0A2K9V7P8_9VIRU</name>
<dbReference type="InterPro" id="IPR057589">
    <property type="entry name" value="GT_PLOD"/>
</dbReference>
<protein>
    <submittedName>
        <fullName evidence="2">Procollagen-lysine</fullName>
    </submittedName>
</protein>
<dbReference type="InterPro" id="IPR050757">
    <property type="entry name" value="Collagen_mod_GT25"/>
</dbReference>
<dbReference type="PANTHER" id="PTHR10730">
    <property type="entry name" value="PROCOLLAGEN-LYSINE,2-OXOGLUTARATE 5-DIOXYGENASE/GLYCOSYLTRANSFERASE 25 FAMILY MEMBER"/>
    <property type="match status" value="1"/>
</dbReference>
<accession>A0A2K9V7P8</accession>
<dbReference type="GO" id="GO:0008475">
    <property type="term" value="F:procollagen-lysine 5-dioxygenase activity"/>
    <property type="evidence" value="ECO:0007669"/>
    <property type="project" value="TreeGrafter"/>
</dbReference>
<proteinExistence type="predicted"/>
<sequence length="507" mass="58989">MPDDFHHFNTSKYPISEAISTINLLFDIHSIIYICIHINICVYIYNSNILVDYYMEDILILGIGVSLKKNDGVLRFEKYCQIFDLPYIIVGDGKIWKGGDMSVGAGGGQKINELLIALETITDNKLIIVCDTFDLFPVANKQEILNKYHQICGEKERVVFSSEVYCWPEKNLANIYTQIYPKIISKYRYLNSGSFMGRRNDICALLNNILDTDDDQLFFTKKYLQSSNIILDTECQLFQAINGSTDDIGIHDNRIYNKYTKTFPIFIHGNGPAKTFLNYLENNLHPKSLVNIVNTKLVSDQYKVFIALYIDSNSINELKIFLDSVTKINCTNKIIYVYDKSHSDYFKQLLEMLGFIYSSNVSNYVFVDFIKSDCDYYFLLEQNCILTNSMTLEILIHLCQNNNRIVSPLLIGKENTNFANFWGALDKNGYYKRSDDYLNIIRQEKIGLWNVPYIYGVILFNKSIINDWNLSQYEKHKDDRDMNLCFNLRKHTLFMYTCNLDCYGYII</sequence>
<feature type="domain" description="PLOD1-3-like GT" evidence="1">
    <location>
        <begin position="60"/>
        <end position="285"/>
    </location>
</feature>
<dbReference type="Pfam" id="PF25342">
    <property type="entry name" value="GT_PLOD"/>
    <property type="match status" value="1"/>
</dbReference>
<reference evidence="2" key="1">
    <citation type="submission" date="2018-01" db="EMBL/GenBank/DDBJ databases">
        <title>Draft genome sequence of Bandra megavirus.</title>
        <authorList>
            <person name="Chatterjee A."/>
            <person name="Yadav R."/>
            <person name="Kondabagil K."/>
        </authorList>
    </citation>
    <scope>NUCLEOTIDE SEQUENCE</scope>
    <source>
        <strain evidence="2">KK-1</strain>
    </source>
</reference>
<dbReference type="PANTHER" id="PTHR10730:SF45">
    <property type="entry name" value="PROCOLLAGEN-LYSINE,2-OXOGLUTARATE 5-DIOXYGENASE"/>
    <property type="match status" value="1"/>
</dbReference>
<evidence type="ECO:0000259" key="1">
    <source>
        <dbReference type="Pfam" id="PF25342"/>
    </source>
</evidence>